<dbReference type="GO" id="GO:0008843">
    <property type="term" value="F:endochitinase activity"/>
    <property type="evidence" value="ECO:0007669"/>
    <property type="project" value="UniProtKB-EC"/>
</dbReference>
<dbReference type="Gene3D" id="3.20.20.80">
    <property type="entry name" value="Glycosidases"/>
    <property type="match status" value="1"/>
</dbReference>
<evidence type="ECO:0000256" key="9">
    <source>
        <dbReference type="SAM" id="MobiDB-lite"/>
    </source>
</evidence>
<reference evidence="12 13" key="1">
    <citation type="journal article" date="2019" name="Nat. Ecol. Evol.">
        <title>Megaphylogeny resolves global patterns of mushroom evolution.</title>
        <authorList>
            <person name="Varga T."/>
            <person name="Krizsan K."/>
            <person name="Foldi C."/>
            <person name="Dima B."/>
            <person name="Sanchez-Garcia M."/>
            <person name="Sanchez-Ramirez S."/>
            <person name="Szollosi G.J."/>
            <person name="Szarkandi J.G."/>
            <person name="Papp V."/>
            <person name="Albert L."/>
            <person name="Andreopoulos W."/>
            <person name="Angelini C."/>
            <person name="Antonin V."/>
            <person name="Barry K.W."/>
            <person name="Bougher N.L."/>
            <person name="Buchanan P."/>
            <person name="Buyck B."/>
            <person name="Bense V."/>
            <person name="Catcheside P."/>
            <person name="Chovatia M."/>
            <person name="Cooper J."/>
            <person name="Damon W."/>
            <person name="Desjardin D."/>
            <person name="Finy P."/>
            <person name="Geml J."/>
            <person name="Haridas S."/>
            <person name="Hughes K."/>
            <person name="Justo A."/>
            <person name="Karasinski D."/>
            <person name="Kautmanova I."/>
            <person name="Kiss B."/>
            <person name="Kocsube S."/>
            <person name="Kotiranta H."/>
            <person name="LaButti K.M."/>
            <person name="Lechner B.E."/>
            <person name="Liimatainen K."/>
            <person name="Lipzen A."/>
            <person name="Lukacs Z."/>
            <person name="Mihaltcheva S."/>
            <person name="Morgado L.N."/>
            <person name="Niskanen T."/>
            <person name="Noordeloos M.E."/>
            <person name="Ohm R.A."/>
            <person name="Ortiz-Santana B."/>
            <person name="Ovrebo C."/>
            <person name="Racz N."/>
            <person name="Riley R."/>
            <person name="Savchenko A."/>
            <person name="Shiryaev A."/>
            <person name="Soop K."/>
            <person name="Spirin V."/>
            <person name="Szebenyi C."/>
            <person name="Tomsovsky M."/>
            <person name="Tulloss R.E."/>
            <person name="Uehling J."/>
            <person name="Grigoriev I.V."/>
            <person name="Vagvolgyi C."/>
            <person name="Papp T."/>
            <person name="Martin F.M."/>
            <person name="Miettinen O."/>
            <person name="Hibbett D.S."/>
            <person name="Nagy L.G."/>
        </authorList>
    </citation>
    <scope>NUCLEOTIDE SEQUENCE [LARGE SCALE GENOMIC DNA]</scope>
    <source>
        <strain evidence="12 13">OMC1185</strain>
    </source>
</reference>
<keyword evidence="3" id="KW-0147">Chitin-binding</keyword>
<dbReference type="CDD" id="cd12215">
    <property type="entry name" value="ChiC_BD"/>
    <property type="match status" value="1"/>
</dbReference>
<evidence type="ECO:0000313" key="13">
    <source>
        <dbReference type="Proteomes" id="UP000305948"/>
    </source>
</evidence>
<evidence type="ECO:0000256" key="10">
    <source>
        <dbReference type="SAM" id="SignalP"/>
    </source>
</evidence>
<dbReference type="GO" id="GO:0006032">
    <property type="term" value="P:chitin catabolic process"/>
    <property type="evidence" value="ECO:0007669"/>
    <property type="project" value="UniProtKB-KW"/>
</dbReference>
<dbReference type="OrthoDB" id="6020543at2759"/>
<keyword evidence="13" id="KW-1185">Reference proteome</keyword>
<dbReference type="SMART" id="SM00495">
    <property type="entry name" value="ChtBD3"/>
    <property type="match status" value="1"/>
</dbReference>
<dbReference type="GO" id="GO:0000272">
    <property type="term" value="P:polysaccharide catabolic process"/>
    <property type="evidence" value="ECO:0007669"/>
    <property type="project" value="UniProtKB-KW"/>
</dbReference>
<keyword evidence="6" id="KW-0119">Carbohydrate metabolism</keyword>
<dbReference type="InterPro" id="IPR017853">
    <property type="entry name" value="GH"/>
</dbReference>
<dbReference type="STRING" id="5364.A0A5C3MWV4"/>
<evidence type="ECO:0000256" key="7">
    <source>
        <dbReference type="ARBA" id="ARBA00023295"/>
    </source>
</evidence>
<dbReference type="PANTHER" id="PTHR45708:SF49">
    <property type="entry name" value="ENDOCHITINASE"/>
    <property type="match status" value="1"/>
</dbReference>
<feature type="signal peptide" evidence="10">
    <location>
        <begin position="1"/>
        <end position="22"/>
    </location>
</feature>
<sequence>MVSSVLPIASALLIFGASEVLGFTNSATDNLAVYWGQNSYGATHTSDTANWQKNLSYYCQDDTIDAIPMAFLNVFFGTGGEPSLDLSNICNVNDDAVFSGTQLPDCSFLASDIQACQARGKIVTMSLGGATGANTFSSDSQASAFAQTIWDLLLGGSSNVRPFGSAVLDGIDLDIEGGSTSYYTTFVSSLRSLMNGGSKTYYITGAPQCPFPDAYMGSIINAEGFDALYVQFYNNYCGLSNYANTNDWNFATWDNWAKTTSPNPNVKIYIGAPAASTAAGSGYVDVGTLGNIAQAVRAQYSSFGGVMLWDASQAYANNRFDSGVKAYLTGGTAAPTSTSSHTTTAPTTAPTSTTPTSTHTSTTSTSTSSPGSCGSVSAWVANVAYTQGNQVLYNGDLWTATQWNYAETPGGSSGAWTDNGACASNAAQAPVKVASFSITTTVLSRTTTTPEPMKVVVPVVETQAAAKRSRSFKLD</sequence>
<organism evidence="12 13">
    <name type="scientific">Heliocybe sulcata</name>
    <dbReference type="NCBI Taxonomy" id="5364"/>
    <lineage>
        <taxon>Eukaryota</taxon>
        <taxon>Fungi</taxon>
        <taxon>Dikarya</taxon>
        <taxon>Basidiomycota</taxon>
        <taxon>Agaricomycotina</taxon>
        <taxon>Agaricomycetes</taxon>
        <taxon>Gloeophyllales</taxon>
        <taxon>Gloeophyllaceae</taxon>
        <taxon>Heliocybe</taxon>
    </lineage>
</organism>
<dbReference type="InterPro" id="IPR045321">
    <property type="entry name" value="Cts1-like"/>
</dbReference>
<dbReference type="PROSITE" id="PS01095">
    <property type="entry name" value="GH18_1"/>
    <property type="match status" value="1"/>
</dbReference>
<dbReference type="EC" id="3.2.1.14" evidence="2"/>
<dbReference type="GO" id="GO:0030246">
    <property type="term" value="F:carbohydrate binding"/>
    <property type="evidence" value="ECO:0007669"/>
    <property type="project" value="InterPro"/>
</dbReference>
<dbReference type="PROSITE" id="PS51910">
    <property type="entry name" value="GH18_2"/>
    <property type="match status" value="1"/>
</dbReference>
<evidence type="ECO:0000256" key="8">
    <source>
        <dbReference type="ARBA" id="ARBA00023326"/>
    </source>
</evidence>
<evidence type="ECO:0000256" key="4">
    <source>
        <dbReference type="ARBA" id="ARBA00022801"/>
    </source>
</evidence>
<dbReference type="GO" id="GO:0005576">
    <property type="term" value="C:extracellular region"/>
    <property type="evidence" value="ECO:0007669"/>
    <property type="project" value="InterPro"/>
</dbReference>
<evidence type="ECO:0000256" key="1">
    <source>
        <dbReference type="ARBA" id="ARBA00000822"/>
    </source>
</evidence>
<evidence type="ECO:0000256" key="6">
    <source>
        <dbReference type="ARBA" id="ARBA00023277"/>
    </source>
</evidence>
<dbReference type="InterPro" id="IPR003610">
    <property type="entry name" value="CBM5/12"/>
</dbReference>
<dbReference type="GO" id="GO:0008061">
    <property type="term" value="F:chitin binding"/>
    <property type="evidence" value="ECO:0007669"/>
    <property type="project" value="UniProtKB-KW"/>
</dbReference>
<dbReference type="SUPFAM" id="SSF51445">
    <property type="entry name" value="(Trans)glycosidases"/>
    <property type="match status" value="1"/>
</dbReference>
<dbReference type="InterPro" id="IPR050542">
    <property type="entry name" value="Glycosyl_Hydrlase18_Chitinase"/>
</dbReference>
<dbReference type="Proteomes" id="UP000305948">
    <property type="component" value="Unassembled WGS sequence"/>
</dbReference>
<evidence type="ECO:0000256" key="3">
    <source>
        <dbReference type="ARBA" id="ARBA00022669"/>
    </source>
</evidence>
<keyword evidence="7" id="KW-0326">Glycosidase</keyword>
<dbReference type="InterPro" id="IPR036573">
    <property type="entry name" value="CBM_sf_5/12"/>
</dbReference>
<dbReference type="EMBL" id="ML213514">
    <property type="protein sequence ID" value="TFK50009.1"/>
    <property type="molecule type" value="Genomic_DNA"/>
</dbReference>
<dbReference type="CDD" id="cd02877">
    <property type="entry name" value="GH18_hevamine_XipI_class_III"/>
    <property type="match status" value="1"/>
</dbReference>
<feature type="domain" description="GH18" evidence="11">
    <location>
        <begin position="29"/>
        <end position="331"/>
    </location>
</feature>
<accession>A0A5C3MWV4</accession>
<dbReference type="Gene3D" id="2.10.10.20">
    <property type="entry name" value="Carbohydrate-binding module superfamily 5/12"/>
    <property type="match status" value="1"/>
</dbReference>
<evidence type="ECO:0000256" key="5">
    <source>
        <dbReference type="ARBA" id="ARBA00023024"/>
    </source>
</evidence>
<protein>
    <recommendedName>
        <fullName evidence="2">chitinase</fullName>
        <ecNumber evidence="2">3.2.1.14</ecNumber>
    </recommendedName>
</protein>
<feature type="region of interest" description="Disordered" evidence="9">
    <location>
        <begin position="333"/>
        <end position="372"/>
    </location>
</feature>
<evidence type="ECO:0000259" key="11">
    <source>
        <dbReference type="PROSITE" id="PS51910"/>
    </source>
</evidence>
<dbReference type="InterPro" id="IPR001223">
    <property type="entry name" value="Glyco_hydro18_cat"/>
</dbReference>
<dbReference type="PANTHER" id="PTHR45708">
    <property type="entry name" value="ENDOCHITINASE"/>
    <property type="match status" value="1"/>
</dbReference>
<keyword evidence="5" id="KW-0146">Chitin degradation</keyword>
<dbReference type="InterPro" id="IPR001579">
    <property type="entry name" value="Glyco_hydro_18_chit_AS"/>
</dbReference>
<feature type="chain" id="PRO_5022906368" description="chitinase" evidence="10">
    <location>
        <begin position="23"/>
        <end position="475"/>
    </location>
</feature>
<name>A0A5C3MWV4_9AGAM</name>
<comment type="catalytic activity">
    <reaction evidence="1">
        <text>Random endo-hydrolysis of N-acetyl-beta-D-glucosaminide (1-&gt;4)-beta-linkages in chitin and chitodextrins.</text>
        <dbReference type="EC" id="3.2.1.14"/>
    </reaction>
</comment>
<gene>
    <name evidence="12" type="ORF">OE88DRAFT_1736299</name>
</gene>
<keyword evidence="4 12" id="KW-0378">Hydrolase</keyword>
<keyword evidence="10" id="KW-0732">Signal</keyword>
<keyword evidence="8" id="KW-0624">Polysaccharide degradation</keyword>
<evidence type="ECO:0000256" key="2">
    <source>
        <dbReference type="ARBA" id="ARBA00012729"/>
    </source>
</evidence>
<dbReference type="AlphaFoldDB" id="A0A5C3MWV4"/>
<proteinExistence type="predicted"/>
<dbReference type="SUPFAM" id="SSF51055">
    <property type="entry name" value="Carbohydrate binding domain"/>
    <property type="match status" value="1"/>
</dbReference>
<evidence type="ECO:0000313" key="12">
    <source>
        <dbReference type="EMBL" id="TFK50009.1"/>
    </source>
</evidence>